<gene>
    <name evidence="1" type="ORF">H1164_12215</name>
</gene>
<dbReference type="EMBL" id="JACEIP010000019">
    <property type="protein sequence ID" value="MBA4543653.1"/>
    <property type="molecule type" value="Genomic_DNA"/>
</dbReference>
<dbReference type="OrthoDB" id="2991087at2"/>
<protein>
    <submittedName>
        <fullName evidence="1">Uncharacterized protein</fullName>
    </submittedName>
</protein>
<reference evidence="1 2" key="1">
    <citation type="submission" date="2020-07" db="EMBL/GenBank/DDBJ databases">
        <authorList>
            <person name="Feng H."/>
        </authorList>
    </citation>
    <scope>NUCLEOTIDE SEQUENCE [LARGE SCALE GENOMIC DNA]</scope>
    <source>
        <strain evidence="2">s-11</strain>
    </source>
</reference>
<dbReference type="RefSeq" id="WP_033099100.1">
    <property type="nucleotide sequence ID" value="NZ_JACEIP010000019.1"/>
</dbReference>
<dbReference type="Proteomes" id="UP000530514">
    <property type="component" value="Unassembled WGS sequence"/>
</dbReference>
<dbReference type="AlphaFoldDB" id="A0A7W1XBT2"/>
<keyword evidence="2" id="KW-1185">Reference proteome</keyword>
<accession>A0A7W1XBT2</accession>
<name>A0A7W1XBT2_9BACL</name>
<evidence type="ECO:0000313" key="2">
    <source>
        <dbReference type="Proteomes" id="UP000530514"/>
    </source>
</evidence>
<proteinExistence type="predicted"/>
<comment type="caution">
    <text evidence="1">The sequence shown here is derived from an EMBL/GenBank/DDBJ whole genome shotgun (WGS) entry which is preliminary data.</text>
</comment>
<organism evidence="1 2">
    <name type="scientific">Thermoactinomyces daqus</name>
    <dbReference type="NCBI Taxonomy" id="1329516"/>
    <lineage>
        <taxon>Bacteria</taxon>
        <taxon>Bacillati</taxon>
        <taxon>Bacillota</taxon>
        <taxon>Bacilli</taxon>
        <taxon>Bacillales</taxon>
        <taxon>Thermoactinomycetaceae</taxon>
        <taxon>Thermoactinomyces</taxon>
    </lineage>
</organism>
<sequence length="62" mass="7074">MQTLRLSQLVLAVSPELYELLTEAELDASVLVHGELSNINRDDISRIVAQTIAYHHGDKWYH</sequence>
<evidence type="ECO:0000313" key="1">
    <source>
        <dbReference type="EMBL" id="MBA4543653.1"/>
    </source>
</evidence>